<proteinExistence type="predicted"/>
<protein>
    <submittedName>
        <fullName evidence="1">Uncharacterized protein</fullName>
    </submittedName>
</protein>
<dbReference type="Proteomes" id="UP001157502">
    <property type="component" value="Chromosome 31"/>
</dbReference>
<evidence type="ECO:0000313" key="1">
    <source>
        <dbReference type="EMBL" id="KAJ7988336.1"/>
    </source>
</evidence>
<sequence length="109" mass="12196">MKSTVTFLPEAGMGGDFPYTHLPTPSVTPARARMQEICGTQRRTLRIPGSCKIHLETGNIDPDPACESHCESHNCRLGSRGRARTEDRADERRTWDRLSEVLVTRTEDG</sequence>
<name>A0ACC2FAH4_DALPE</name>
<organism evidence="1 2">
    <name type="scientific">Dallia pectoralis</name>
    <name type="common">Alaska blackfish</name>
    <dbReference type="NCBI Taxonomy" id="75939"/>
    <lineage>
        <taxon>Eukaryota</taxon>
        <taxon>Metazoa</taxon>
        <taxon>Chordata</taxon>
        <taxon>Craniata</taxon>
        <taxon>Vertebrata</taxon>
        <taxon>Euteleostomi</taxon>
        <taxon>Actinopterygii</taxon>
        <taxon>Neopterygii</taxon>
        <taxon>Teleostei</taxon>
        <taxon>Protacanthopterygii</taxon>
        <taxon>Esociformes</taxon>
        <taxon>Umbridae</taxon>
        <taxon>Dallia</taxon>
    </lineage>
</organism>
<evidence type="ECO:0000313" key="2">
    <source>
        <dbReference type="Proteomes" id="UP001157502"/>
    </source>
</evidence>
<reference evidence="1" key="1">
    <citation type="submission" date="2021-05" db="EMBL/GenBank/DDBJ databases">
        <authorList>
            <person name="Pan Q."/>
            <person name="Jouanno E."/>
            <person name="Zahm M."/>
            <person name="Klopp C."/>
            <person name="Cabau C."/>
            <person name="Louis A."/>
            <person name="Berthelot C."/>
            <person name="Parey E."/>
            <person name="Roest Crollius H."/>
            <person name="Montfort J."/>
            <person name="Robinson-Rechavi M."/>
            <person name="Bouchez O."/>
            <person name="Lampietro C."/>
            <person name="Lopez Roques C."/>
            <person name="Donnadieu C."/>
            <person name="Postlethwait J."/>
            <person name="Bobe J."/>
            <person name="Dillon D."/>
            <person name="Chandos A."/>
            <person name="von Hippel F."/>
            <person name="Guiguen Y."/>
        </authorList>
    </citation>
    <scope>NUCLEOTIDE SEQUENCE</scope>
    <source>
        <strain evidence="1">YG-Jan2019</strain>
    </source>
</reference>
<comment type="caution">
    <text evidence="1">The sequence shown here is derived from an EMBL/GenBank/DDBJ whole genome shotgun (WGS) entry which is preliminary data.</text>
</comment>
<dbReference type="EMBL" id="CM055758">
    <property type="protein sequence ID" value="KAJ7988336.1"/>
    <property type="molecule type" value="Genomic_DNA"/>
</dbReference>
<accession>A0ACC2FAH4</accession>
<keyword evidence="2" id="KW-1185">Reference proteome</keyword>
<gene>
    <name evidence="1" type="ORF">DPEC_G00322510</name>
</gene>